<sequence length="386" mass="42711">MKAMEYSDYLARLGLFADHGSHALICCHQNHGIPLHARAVLTTVLRTIGLRNPDTLAPLKDGSPAHPQLKIYDGYICRKCDTRTTDFQLIKKHSPLYGKGSCPAQTSGSSPSDEHIEYVYLQTWTPKDRKYWIVEHNGTTVRPAGGKPAQDHLQSVGEREIARSQSRADPDMRMLSFAEQSPWLERAGWEAMLKGRDRELLSAMIEIPRPQGGQPHVLLRRDTDCPEDDVVSTSEDERRIAAILNLVDPMLDRCEQTVRSTGRNILCWVVAEPVLGCDGQRTRDARTSAVSGDLIDLSLGAEANGIDHTNDQGSNDDDNDEYDDGSDYSRCIGVRRANLVENGQRWEPYAGSSQGEVLAPLCDSLNGYLPIPASWRLSTAPPAALP</sequence>
<evidence type="ECO:0000313" key="3">
    <source>
        <dbReference type="Proteomes" id="UP000317257"/>
    </source>
</evidence>
<evidence type="ECO:0000313" key="2">
    <source>
        <dbReference type="EMBL" id="TWU71546.1"/>
    </source>
</evidence>
<feature type="compositionally biased region" description="Acidic residues" evidence="1">
    <location>
        <begin position="314"/>
        <end position="326"/>
    </location>
</feature>
<organism evidence="2 3">
    <name type="scientific">Metarhizium rileyi (strain RCEF 4871)</name>
    <name type="common">Nomuraea rileyi</name>
    <dbReference type="NCBI Taxonomy" id="1649241"/>
    <lineage>
        <taxon>Eukaryota</taxon>
        <taxon>Fungi</taxon>
        <taxon>Dikarya</taxon>
        <taxon>Ascomycota</taxon>
        <taxon>Pezizomycotina</taxon>
        <taxon>Sordariomycetes</taxon>
        <taxon>Hypocreomycetidae</taxon>
        <taxon>Hypocreales</taxon>
        <taxon>Clavicipitaceae</taxon>
        <taxon>Metarhizium</taxon>
    </lineage>
</organism>
<gene>
    <name evidence="2" type="ORF">ED733_002229</name>
</gene>
<dbReference type="Proteomes" id="UP000317257">
    <property type="component" value="Unassembled WGS sequence"/>
</dbReference>
<dbReference type="EMBL" id="SBHS01000042">
    <property type="protein sequence ID" value="TWU71546.1"/>
    <property type="molecule type" value="Genomic_DNA"/>
</dbReference>
<evidence type="ECO:0000256" key="1">
    <source>
        <dbReference type="SAM" id="MobiDB-lite"/>
    </source>
</evidence>
<comment type="caution">
    <text evidence="2">The sequence shown here is derived from an EMBL/GenBank/DDBJ whole genome shotgun (WGS) entry which is preliminary data.</text>
</comment>
<dbReference type="AlphaFoldDB" id="A0A5C6G6S2"/>
<proteinExistence type="predicted"/>
<accession>A0A5C6G6S2</accession>
<name>A0A5C6G6S2_METRR</name>
<protein>
    <submittedName>
        <fullName evidence="2">Uncharacterized protein</fullName>
    </submittedName>
</protein>
<feature type="region of interest" description="Disordered" evidence="1">
    <location>
        <begin position="304"/>
        <end position="326"/>
    </location>
</feature>
<reference evidence="3" key="1">
    <citation type="submission" date="2018-12" db="EMBL/GenBank/DDBJ databases">
        <title>The complete genome of Metarhizium rileyi, a key fungal pathogen of Lepidoptera.</title>
        <authorList>
            <person name="Binneck E."/>
            <person name="Lastra C.C.L."/>
            <person name="Sosa-Gomez D.R."/>
        </authorList>
    </citation>
    <scope>NUCLEOTIDE SEQUENCE [LARGE SCALE GENOMIC DNA]</scope>
    <source>
        <strain evidence="3">Cep018-CH2</strain>
    </source>
</reference>